<reference evidence="1 2" key="1">
    <citation type="submission" date="2019-10" db="EMBL/GenBank/DDBJ databases">
        <title>Cardiobacteriales fam. a chemoheterotrophic member of the order Cardiobacteriales, and proposal of Cardiobacteriales fam. nov.</title>
        <authorList>
            <person name="Wang C."/>
        </authorList>
    </citation>
    <scope>NUCLEOTIDE SEQUENCE [LARGE SCALE GENOMIC DNA]</scope>
    <source>
        <strain evidence="1 2">ML27</strain>
    </source>
</reference>
<dbReference type="EMBL" id="WHNW01000002">
    <property type="protein sequence ID" value="MPV85729.1"/>
    <property type="molecule type" value="Genomic_DNA"/>
</dbReference>
<protein>
    <recommendedName>
        <fullName evidence="3">Lipid A biosynthesis acyltransferase</fullName>
    </recommendedName>
</protein>
<name>A0A6N7EWD0_9GAMM</name>
<comment type="caution">
    <text evidence="1">The sequence shown here is derived from an EMBL/GenBank/DDBJ whole genome shotgun (WGS) entry which is preliminary data.</text>
</comment>
<evidence type="ECO:0000313" key="1">
    <source>
        <dbReference type="EMBL" id="MPV85729.1"/>
    </source>
</evidence>
<proteinExistence type="predicted"/>
<sequence length="289" mass="33606">MMFSFWRRLIQEIRGFVEHLLIPSLAVILPWRWCVFVFHQLAKWSWLYHDYVPTMSEQAAQSGLVDDEKRWQQYCKVIRMIDAADVFLCLTRGQRYLTRYVQHNFDERLSKQAMIFFPHYGAGIWLYRYLAAKGVKSNLLVNPIEKKFSGYNILCRLRIWALAHRANTTVIYPSDMLTIRRALRAGETLLVAPDVPETAGVGAFKIETELGKLNVMSGFFKLAERRQLPVFSVVLGCDIRTGLREFDGAFLIATSATENATYFARQTVAAILHRSYLWHMWVARPQVLF</sequence>
<organism evidence="1 2">
    <name type="scientific">Ostreibacterium oceani</name>
    <dbReference type="NCBI Taxonomy" id="2654998"/>
    <lineage>
        <taxon>Bacteria</taxon>
        <taxon>Pseudomonadati</taxon>
        <taxon>Pseudomonadota</taxon>
        <taxon>Gammaproteobacteria</taxon>
        <taxon>Cardiobacteriales</taxon>
        <taxon>Ostreibacteriaceae</taxon>
        <taxon>Ostreibacterium</taxon>
    </lineage>
</organism>
<gene>
    <name evidence="1" type="ORF">GCU85_03115</name>
</gene>
<evidence type="ECO:0008006" key="3">
    <source>
        <dbReference type="Google" id="ProtNLM"/>
    </source>
</evidence>
<dbReference type="InParanoid" id="A0A6N7EWD0"/>
<keyword evidence="2" id="KW-1185">Reference proteome</keyword>
<dbReference type="AlphaFoldDB" id="A0A6N7EWD0"/>
<dbReference type="RefSeq" id="WP_152809243.1">
    <property type="nucleotide sequence ID" value="NZ_WHNW01000002.1"/>
</dbReference>
<dbReference type="Proteomes" id="UP000471298">
    <property type="component" value="Unassembled WGS sequence"/>
</dbReference>
<accession>A0A6N7EWD0</accession>
<evidence type="ECO:0000313" key="2">
    <source>
        <dbReference type="Proteomes" id="UP000471298"/>
    </source>
</evidence>